<gene>
    <name evidence="1" type="ORF">RHMOL_Rhmol06G0125000</name>
</gene>
<sequence>MLVVGGHLDNLIDHEKTRARAQCAENNTEEAVQTIHVIHGPLNSEAARIIRTELNDASSSKQYHCIAAEGHPDDANIPLLNDLINTRLPPPLEEEGEDDEDDQEQLVMVPDPNHKGRLIV</sequence>
<keyword evidence="2" id="KW-1185">Reference proteome</keyword>
<name>A0ACC0NDL1_RHOML</name>
<evidence type="ECO:0000313" key="1">
    <source>
        <dbReference type="EMBL" id="KAI8550663.1"/>
    </source>
</evidence>
<proteinExistence type="predicted"/>
<reference evidence="1" key="1">
    <citation type="submission" date="2022-02" db="EMBL/GenBank/DDBJ databases">
        <title>Plant Genome Project.</title>
        <authorList>
            <person name="Zhang R.-G."/>
        </authorList>
    </citation>
    <scope>NUCLEOTIDE SEQUENCE</scope>
    <source>
        <strain evidence="1">AT1</strain>
    </source>
</reference>
<organism evidence="1 2">
    <name type="scientific">Rhododendron molle</name>
    <name type="common">Chinese azalea</name>
    <name type="synonym">Azalea mollis</name>
    <dbReference type="NCBI Taxonomy" id="49168"/>
    <lineage>
        <taxon>Eukaryota</taxon>
        <taxon>Viridiplantae</taxon>
        <taxon>Streptophyta</taxon>
        <taxon>Embryophyta</taxon>
        <taxon>Tracheophyta</taxon>
        <taxon>Spermatophyta</taxon>
        <taxon>Magnoliopsida</taxon>
        <taxon>eudicotyledons</taxon>
        <taxon>Gunneridae</taxon>
        <taxon>Pentapetalae</taxon>
        <taxon>asterids</taxon>
        <taxon>Ericales</taxon>
        <taxon>Ericaceae</taxon>
        <taxon>Ericoideae</taxon>
        <taxon>Rhodoreae</taxon>
        <taxon>Rhododendron</taxon>
    </lineage>
</organism>
<dbReference type="Proteomes" id="UP001062846">
    <property type="component" value="Chromosome 6"/>
</dbReference>
<protein>
    <submittedName>
        <fullName evidence="1">Uncharacterized protein</fullName>
    </submittedName>
</protein>
<accession>A0ACC0NDL1</accession>
<dbReference type="EMBL" id="CM046393">
    <property type="protein sequence ID" value="KAI8550663.1"/>
    <property type="molecule type" value="Genomic_DNA"/>
</dbReference>
<comment type="caution">
    <text evidence="1">The sequence shown here is derived from an EMBL/GenBank/DDBJ whole genome shotgun (WGS) entry which is preliminary data.</text>
</comment>
<evidence type="ECO:0000313" key="2">
    <source>
        <dbReference type="Proteomes" id="UP001062846"/>
    </source>
</evidence>